<evidence type="ECO:0000313" key="2">
    <source>
        <dbReference type="EMBL" id="KAL2336654.1"/>
    </source>
</evidence>
<dbReference type="PANTHER" id="PTHR31104">
    <property type="entry name" value="PEPTIDE-N4-(N-ACETYL-BETA-GLUCOSAMINYL)ASPARAGINE AMIDASE A PROTEIN"/>
    <property type="match status" value="1"/>
</dbReference>
<dbReference type="InterPro" id="IPR056948">
    <property type="entry name" value="PNGaseA_N"/>
</dbReference>
<dbReference type="AlphaFoldDB" id="A0ABD1MLH8"/>
<dbReference type="Proteomes" id="UP001603857">
    <property type="component" value="Unassembled WGS sequence"/>
</dbReference>
<keyword evidence="3" id="KW-1185">Reference proteome</keyword>
<comment type="caution">
    <text evidence="2">The sequence shown here is derived from an EMBL/GenBank/DDBJ whole genome shotgun (WGS) entry which is preliminary data.</text>
</comment>
<protein>
    <recommendedName>
        <fullName evidence="1">Peptide N-acetyl-beta-D-glucosaminyl asparaginase amidase A N-terminal domain-containing protein</fullName>
    </recommendedName>
</protein>
<reference evidence="2 3" key="1">
    <citation type="submission" date="2024-08" db="EMBL/GenBank/DDBJ databases">
        <title>Insights into the chromosomal genome structure of Flemingia macrophylla.</title>
        <authorList>
            <person name="Ding Y."/>
            <person name="Zhao Y."/>
            <person name="Bi W."/>
            <person name="Wu M."/>
            <person name="Zhao G."/>
            <person name="Gong Y."/>
            <person name="Li W."/>
            <person name="Zhang P."/>
        </authorList>
    </citation>
    <scope>NUCLEOTIDE SEQUENCE [LARGE SCALE GENOMIC DNA]</scope>
    <source>
        <strain evidence="2">DYQJB</strain>
        <tissue evidence="2">Leaf</tissue>
    </source>
</reference>
<name>A0ABD1MLH8_9FABA</name>
<organism evidence="2 3">
    <name type="scientific">Flemingia macrophylla</name>
    <dbReference type="NCBI Taxonomy" id="520843"/>
    <lineage>
        <taxon>Eukaryota</taxon>
        <taxon>Viridiplantae</taxon>
        <taxon>Streptophyta</taxon>
        <taxon>Embryophyta</taxon>
        <taxon>Tracheophyta</taxon>
        <taxon>Spermatophyta</taxon>
        <taxon>Magnoliopsida</taxon>
        <taxon>eudicotyledons</taxon>
        <taxon>Gunneridae</taxon>
        <taxon>Pentapetalae</taxon>
        <taxon>rosids</taxon>
        <taxon>fabids</taxon>
        <taxon>Fabales</taxon>
        <taxon>Fabaceae</taxon>
        <taxon>Papilionoideae</taxon>
        <taxon>50 kb inversion clade</taxon>
        <taxon>NPAAA clade</taxon>
        <taxon>indigoferoid/millettioid clade</taxon>
        <taxon>Phaseoleae</taxon>
        <taxon>Flemingia</taxon>
    </lineage>
</organism>
<dbReference type="Pfam" id="PF12222">
    <property type="entry name" value="PNGaseA"/>
    <property type="match status" value="1"/>
</dbReference>
<evidence type="ECO:0000259" key="1">
    <source>
        <dbReference type="Pfam" id="PF12222"/>
    </source>
</evidence>
<feature type="domain" description="Peptide N-acetyl-beta-D-glucosaminyl asparaginase amidase A N-terminal" evidence="1">
    <location>
        <begin position="4"/>
        <end position="78"/>
    </location>
</feature>
<proteinExistence type="predicted"/>
<dbReference type="EMBL" id="JBGMDY010000004">
    <property type="protein sequence ID" value="KAL2336654.1"/>
    <property type="molecule type" value="Genomic_DNA"/>
</dbReference>
<evidence type="ECO:0000313" key="3">
    <source>
        <dbReference type="Proteomes" id="UP001603857"/>
    </source>
</evidence>
<gene>
    <name evidence="2" type="ORF">Fmac_011100</name>
</gene>
<dbReference type="InterPro" id="IPR021102">
    <property type="entry name" value="PNGase_A"/>
</dbReference>
<accession>A0ABD1MLH8</accession>
<sequence length="149" mass="16973">MPIYRAVLEVYVSFYERDEFWYTNPPDEYLVANNYSDVPLRGSFRKVVAIDGNVVVAVWPFTVIYTGGFNSLLWKPIRTLLDGKNHLVGFSVTNALNVWFIDANLHLWLDGKSIKTEGRLVDLVDKPLAGSTVSDFEGVDGSFWTNSWF</sequence>